<dbReference type="Pfam" id="PF13788">
    <property type="entry name" value="DUF4180"/>
    <property type="match status" value="1"/>
</dbReference>
<dbReference type="AlphaFoldDB" id="A0A7X0MEU9"/>
<evidence type="ECO:0000313" key="2">
    <source>
        <dbReference type="EMBL" id="MBB6486368.1"/>
    </source>
</evidence>
<dbReference type="EMBL" id="JACHBG010000008">
    <property type="protein sequence ID" value="MBB6486368.1"/>
    <property type="molecule type" value="Genomic_DNA"/>
</dbReference>
<comment type="caution">
    <text evidence="2">The sequence shown here is derived from an EMBL/GenBank/DDBJ whole genome shotgun (WGS) entry which is preliminary data.</text>
</comment>
<reference evidence="2 3" key="1">
    <citation type="submission" date="2020-08" db="EMBL/GenBank/DDBJ databases">
        <title>Genomic Encyclopedia of Type Strains, Phase IV (KMG-V): Genome sequencing to study the core and pangenomes of soil and plant-associated prokaryotes.</title>
        <authorList>
            <person name="Whitman W."/>
        </authorList>
    </citation>
    <scope>NUCLEOTIDE SEQUENCE [LARGE SCALE GENOMIC DNA]</scope>
    <source>
        <strain evidence="2 3">SEMIA 4060</strain>
    </source>
</reference>
<dbReference type="InterPro" id="IPR025438">
    <property type="entry name" value="DUF4180"/>
</dbReference>
<evidence type="ECO:0000313" key="3">
    <source>
        <dbReference type="Proteomes" id="UP000565576"/>
    </source>
</evidence>
<dbReference type="Proteomes" id="UP000565576">
    <property type="component" value="Unassembled WGS sequence"/>
</dbReference>
<proteinExistence type="predicted"/>
<organism evidence="2 3">
    <name type="scientific">Rhizobium lusitanum</name>
    <dbReference type="NCBI Taxonomy" id="293958"/>
    <lineage>
        <taxon>Bacteria</taxon>
        <taxon>Pseudomonadati</taxon>
        <taxon>Pseudomonadota</taxon>
        <taxon>Alphaproteobacteria</taxon>
        <taxon>Hyphomicrobiales</taxon>
        <taxon>Rhizobiaceae</taxon>
        <taxon>Rhizobium/Agrobacterium group</taxon>
        <taxon>Rhizobium</taxon>
    </lineage>
</organism>
<sequence>MSSMHAVKNLSGYKVVIGDENGPILASERDVNDWLSAAWDAEASMIAIPVSRLSDEFFRLSTRIAGGIIQKFVNYRCRLAIIGDISRWVADSDALRDFVYEANKGREVWFLPNEEALAERLQQTSQN</sequence>
<evidence type="ECO:0000259" key="1">
    <source>
        <dbReference type="Pfam" id="PF13788"/>
    </source>
</evidence>
<protein>
    <recommendedName>
        <fullName evidence="1">DUF4180 domain-containing protein</fullName>
    </recommendedName>
</protein>
<gene>
    <name evidence="2" type="ORF">GGD46_003663</name>
</gene>
<accession>A0A7X0MEU9</accession>
<feature type="domain" description="DUF4180" evidence="1">
    <location>
        <begin position="13"/>
        <end position="121"/>
    </location>
</feature>
<name>A0A7X0MEU9_9HYPH</name>